<dbReference type="PANTHER" id="PTHR43355">
    <property type="entry name" value="FLAVIN REDUCTASE (NADPH)"/>
    <property type="match status" value="1"/>
</dbReference>
<evidence type="ECO:0000313" key="5">
    <source>
        <dbReference type="Proteomes" id="UP000254236"/>
    </source>
</evidence>
<evidence type="ECO:0000313" key="6">
    <source>
        <dbReference type="Proteomes" id="UP000282185"/>
    </source>
</evidence>
<dbReference type="RefSeq" id="WP_115412066.1">
    <property type="nucleotide sequence ID" value="NZ_CP031356.1"/>
</dbReference>
<dbReference type="Proteomes" id="UP000254236">
    <property type="component" value="Chromosome"/>
</dbReference>
<reference evidence="2 5" key="1">
    <citation type="submission" date="2018-07" db="EMBL/GenBank/DDBJ databases">
        <title>Brachybacterium saurashtrense DSM 23186 genome sequence.</title>
        <authorList>
            <person name="Guo L."/>
        </authorList>
    </citation>
    <scope>NUCLEOTIDE SEQUENCE [LARGE SCALE GENOMIC DNA]</scope>
    <source>
        <strain evidence="2 5">DSM 23186</strain>
    </source>
</reference>
<dbReference type="InterPro" id="IPR016040">
    <property type="entry name" value="NAD(P)-bd_dom"/>
</dbReference>
<dbReference type="EMBL" id="QSWH01000008">
    <property type="protein sequence ID" value="RRR21347.1"/>
    <property type="molecule type" value="Genomic_DNA"/>
</dbReference>
<dbReference type="EMBL" id="CP031356">
    <property type="protein sequence ID" value="AXK44311.1"/>
    <property type="molecule type" value="Genomic_DNA"/>
</dbReference>
<dbReference type="Proteomes" id="UP000282185">
    <property type="component" value="Unassembled WGS sequence"/>
</dbReference>
<accession>A0A345YK59</accession>
<sequence>MRVLVVGGTGAAGSRIVGEALRRGHDVISAARTPRSHPSGPAEVRGCEELARLEASDPAAIAALAAHVDVLICATRPPHGVDAAARVEAVAGAMAAAARSVGRRLLVVGGAAPLRVPGSGRPALEDPRWVPPEIRPIAAASLRQLEALAAADPPSGWTYLAPAADFAPGLSRGSYRRAEGVGAQGVPELVVSADGASRISMEDFALAVCDEAERPPGRSRVVAIGW</sequence>
<feature type="domain" description="NAD(P)-binding" evidence="1">
    <location>
        <begin position="7"/>
        <end position="164"/>
    </location>
</feature>
<dbReference type="InterPro" id="IPR036291">
    <property type="entry name" value="NAD(P)-bd_dom_sf"/>
</dbReference>
<dbReference type="InterPro" id="IPR051606">
    <property type="entry name" value="Polyketide_Oxido-like"/>
</dbReference>
<dbReference type="EMBL" id="QSWH01000003">
    <property type="protein sequence ID" value="RRR22922.1"/>
    <property type="molecule type" value="Genomic_DNA"/>
</dbReference>
<dbReference type="SUPFAM" id="SSF51735">
    <property type="entry name" value="NAD(P)-binding Rossmann-fold domains"/>
    <property type="match status" value="1"/>
</dbReference>
<keyword evidence="5" id="KW-1185">Reference proteome</keyword>
<protein>
    <submittedName>
        <fullName evidence="3">NAD-dependent epimerase/dehydratase family protein</fullName>
    </submittedName>
</protein>
<evidence type="ECO:0000259" key="1">
    <source>
        <dbReference type="Pfam" id="PF13460"/>
    </source>
</evidence>
<proteinExistence type="predicted"/>
<dbReference type="Gene3D" id="3.40.50.720">
    <property type="entry name" value="NAD(P)-binding Rossmann-like Domain"/>
    <property type="match status" value="1"/>
</dbReference>
<evidence type="ECO:0000313" key="2">
    <source>
        <dbReference type="EMBL" id="AXK44311.1"/>
    </source>
</evidence>
<dbReference type="KEGG" id="bsau:DWV08_00860"/>
<reference evidence="3 6" key="2">
    <citation type="submission" date="2018-08" db="EMBL/GenBank/DDBJ databases">
        <title>Brachybacterium saurashtrense DSM 23186.</title>
        <authorList>
            <person name="Li Y."/>
        </authorList>
    </citation>
    <scope>NUCLEOTIDE SEQUENCE [LARGE SCALE GENOMIC DNA]</scope>
    <source>
        <strain evidence="3 6">DSM 23186</strain>
    </source>
</reference>
<name>A0A345YK59_9MICO</name>
<dbReference type="OrthoDB" id="3191258at2"/>
<organism evidence="3 6">
    <name type="scientific">Brachybacterium saurashtrense</name>
    <dbReference type="NCBI Taxonomy" id="556288"/>
    <lineage>
        <taxon>Bacteria</taxon>
        <taxon>Bacillati</taxon>
        <taxon>Actinomycetota</taxon>
        <taxon>Actinomycetes</taxon>
        <taxon>Micrococcales</taxon>
        <taxon>Dermabacteraceae</taxon>
        <taxon>Brachybacterium</taxon>
    </lineage>
</organism>
<gene>
    <name evidence="2" type="ORF">DWV08_00860</name>
    <name evidence="4" type="ORF">DXU92_05990</name>
    <name evidence="3" type="ORF">DXU92_14760</name>
</gene>
<dbReference type="AlphaFoldDB" id="A0A345YK59"/>
<evidence type="ECO:0000313" key="3">
    <source>
        <dbReference type="EMBL" id="RRR21347.1"/>
    </source>
</evidence>
<dbReference type="PANTHER" id="PTHR43355:SF2">
    <property type="entry name" value="FLAVIN REDUCTASE (NADPH)"/>
    <property type="match status" value="1"/>
</dbReference>
<evidence type="ECO:0000313" key="4">
    <source>
        <dbReference type="EMBL" id="RRR22922.1"/>
    </source>
</evidence>
<dbReference type="GO" id="GO:0016646">
    <property type="term" value="F:oxidoreductase activity, acting on the CH-NH group of donors, NAD or NADP as acceptor"/>
    <property type="evidence" value="ECO:0007669"/>
    <property type="project" value="TreeGrafter"/>
</dbReference>
<dbReference type="Pfam" id="PF13460">
    <property type="entry name" value="NAD_binding_10"/>
    <property type="match status" value="1"/>
</dbReference>